<feature type="transmembrane region" description="Helical" evidence="1">
    <location>
        <begin position="354"/>
        <end position="374"/>
    </location>
</feature>
<organism evidence="2 3">
    <name type="scientific">Candidatus Daviesbacteria bacterium RIFCSPLOWO2_01_FULL_39_12</name>
    <dbReference type="NCBI Taxonomy" id="1797785"/>
    <lineage>
        <taxon>Bacteria</taxon>
        <taxon>Candidatus Daviesiibacteriota</taxon>
    </lineage>
</organism>
<evidence type="ECO:0000313" key="3">
    <source>
        <dbReference type="Proteomes" id="UP000178565"/>
    </source>
</evidence>
<comment type="caution">
    <text evidence="2">The sequence shown here is derived from an EMBL/GenBank/DDBJ whole genome shotgun (WGS) entry which is preliminary data.</text>
</comment>
<feature type="transmembrane region" description="Helical" evidence="1">
    <location>
        <begin position="381"/>
        <end position="402"/>
    </location>
</feature>
<keyword evidence="1" id="KW-0472">Membrane</keyword>
<keyword evidence="1" id="KW-1133">Transmembrane helix</keyword>
<dbReference type="Proteomes" id="UP000178565">
    <property type="component" value="Unassembled WGS sequence"/>
</dbReference>
<name>A0A1F5KPE3_9BACT</name>
<feature type="transmembrane region" description="Helical" evidence="1">
    <location>
        <begin position="170"/>
        <end position="203"/>
    </location>
</feature>
<feature type="transmembrane region" description="Helical" evidence="1">
    <location>
        <begin position="115"/>
        <end position="132"/>
    </location>
</feature>
<feature type="transmembrane region" description="Helical" evidence="1">
    <location>
        <begin position="88"/>
        <end position="108"/>
    </location>
</feature>
<proteinExistence type="predicted"/>
<keyword evidence="1" id="KW-0812">Transmembrane</keyword>
<feature type="transmembrane region" description="Helical" evidence="1">
    <location>
        <begin position="440"/>
        <end position="461"/>
    </location>
</feature>
<feature type="transmembrane region" description="Helical" evidence="1">
    <location>
        <begin position="138"/>
        <end position="158"/>
    </location>
</feature>
<evidence type="ECO:0008006" key="4">
    <source>
        <dbReference type="Google" id="ProtNLM"/>
    </source>
</evidence>
<protein>
    <recommendedName>
        <fullName evidence="4">Glycosyltransferase RgtA/B/C/D-like domain-containing protein</fullName>
    </recommendedName>
</protein>
<reference evidence="2 3" key="1">
    <citation type="journal article" date="2016" name="Nat. Commun.">
        <title>Thousands of microbial genomes shed light on interconnected biogeochemical processes in an aquifer system.</title>
        <authorList>
            <person name="Anantharaman K."/>
            <person name="Brown C.T."/>
            <person name="Hug L.A."/>
            <person name="Sharon I."/>
            <person name="Castelle C.J."/>
            <person name="Probst A.J."/>
            <person name="Thomas B.C."/>
            <person name="Singh A."/>
            <person name="Wilkins M.J."/>
            <person name="Karaoz U."/>
            <person name="Brodie E.L."/>
            <person name="Williams K.H."/>
            <person name="Hubbard S.S."/>
            <person name="Banfield J.F."/>
        </authorList>
    </citation>
    <scope>NUCLEOTIDE SEQUENCE [LARGE SCALE GENOMIC DNA]</scope>
</reference>
<feature type="transmembrane region" description="Helical" evidence="1">
    <location>
        <begin position="12"/>
        <end position="34"/>
    </location>
</feature>
<feature type="transmembrane region" description="Helical" evidence="1">
    <location>
        <begin position="215"/>
        <end position="232"/>
    </location>
</feature>
<dbReference type="AlphaFoldDB" id="A0A1F5KPE3"/>
<feature type="transmembrane region" description="Helical" evidence="1">
    <location>
        <begin position="414"/>
        <end position="433"/>
    </location>
</feature>
<sequence length="602" mass="69652">MILKSKKIYYPLAFVLILAVSSFTFFPSFSLALFGDDWLAFVRYLYHLGPNPESPGRWNHLNYFLTPYGSQDILMGLLQNIYGYKSSLYYLTSYILRLIAAFSFYPLINYLTKSHLAAFFAILFFSIATTGLDATNWVFNMPSYISITFFNLFLYFYIRVKGDKKKKLLIPAMLLFYLAYIWAPIRMHGVLPFIFLLELFWFIRERNIPTLRFSLVRLTSIIAVFLFINFTGQSSGTGNIWSDRFNEGLTAMVSMLGQGRVDFFLYPITIFGATIFPRLFSDINLVPVNKESMITSSVIIFITFSFIVYVFSQTIEGFKKYTLKLIIPLFVVWTAILFVVPYKNERLFYNFSDFFLQTLIGGFVAVLAFFLLILRFKNFHFSTAIFSAIIWTLMSYFAAWWQTPYIIFPTTYRYLIPSVVGITVLFAIIISLGKNRAAKLSLFALFSMILIIHLLSTRAYLSVLNEYHSQRISDKIWAAIPYYPEIGTDSKFRYFYFEGESQSQGIIHNVITFGFPTHLGLIYKYYIHHGSGNNIATNRADEVISAVTDGQSLKAHGYNKGPIDVNQIYAFRLIGKDNLINITTEARQKLIRIVQDYNKTKR</sequence>
<accession>A0A1F5KPE3</accession>
<feature type="transmembrane region" description="Helical" evidence="1">
    <location>
        <begin position="323"/>
        <end position="342"/>
    </location>
</feature>
<evidence type="ECO:0000313" key="2">
    <source>
        <dbReference type="EMBL" id="OGE42665.1"/>
    </source>
</evidence>
<feature type="transmembrane region" description="Helical" evidence="1">
    <location>
        <begin position="292"/>
        <end position="311"/>
    </location>
</feature>
<evidence type="ECO:0000256" key="1">
    <source>
        <dbReference type="SAM" id="Phobius"/>
    </source>
</evidence>
<gene>
    <name evidence="2" type="ORF">A3B45_00480</name>
</gene>
<feature type="transmembrane region" description="Helical" evidence="1">
    <location>
        <begin position="263"/>
        <end position="280"/>
    </location>
</feature>
<dbReference type="STRING" id="1797785.A3B45_00480"/>
<dbReference type="EMBL" id="MFDM01000023">
    <property type="protein sequence ID" value="OGE42665.1"/>
    <property type="molecule type" value="Genomic_DNA"/>
</dbReference>